<sequence length="374" mass="41934">MDANTIDAARTRIDYLEILRFMLAFLTMAWHYYYFAPHAGVTHSMPVEFPGFRYASFTVEVFFIVSGFIIIASAINRKPVDFLFGRIVRLGPCLVVCATITLAVAMLSPRGVDLSDYLASVLIFPLAFHDGMDWAYWSLRFEVIFYALIFVAACFVDIRRNVFRIALLLIAYDAIVLALLSIYDPAVGDLGDVSYALGEYASFFAIGLLLYLLLVEKRRSWAIGLALLVACVIAAFRCHRIANIVSKLMHEPQVGIETGFAIFAVVLVVFVAFVRTERRPRVARLFARLGRTSYPLYLVHQNTGYSAIKLFENRLHLTIDTRPFVMIAMVVLSWVIANHLEPVLASLYKKGLAGASQFGRATQVRLFGSKGTLP</sequence>
<dbReference type="PANTHER" id="PTHR40074">
    <property type="entry name" value="O-ACETYLTRANSFERASE WECH"/>
    <property type="match status" value="1"/>
</dbReference>
<evidence type="ECO:0000313" key="10">
    <source>
        <dbReference type="Proteomes" id="UP000199120"/>
    </source>
</evidence>
<feature type="transmembrane region" description="Helical" evidence="7">
    <location>
        <begin position="254"/>
        <end position="274"/>
    </location>
</feature>
<comment type="similarity">
    <text evidence="2">Belongs to the acyltransferase 3 family.</text>
</comment>
<evidence type="ECO:0000256" key="7">
    <source>
        <dbReference type="SAM" id="Phobius"/>
    </source>
</evidence>
<organism evidence="9 10">
    <name type="scientific">Paraburkholderia caballeronis</name>
    <dbReference type="NCBI Taxonomy" id="416943"/>
    <lineage>
        <taxon>Bacteria</taxon>
        <taxon>Pseudomonadati</taxon>
        <taxon>Pseudomonadota</taxon>
        <taxon>Betaproteobacteria</taxon>
        <taxon>Burkholderiales</taxon>
        <taxon>Burkholderiaceae</taxon>
        <taxon>Paraburkholderia</taxon>
    </lineage>
</organism>
<dbReference type="Pfam" id="PF01757">
    <property type="entry name" value="Acyl_transf_3"/>
    <property type="match status" value="1"/>
</dbReference>
<feature type="transmembrane region" description="Helical" evidence="7">
    <location>
        <begin position="87"/>
        <end position="108"/>
    </location>
</feature>
<dbReference type="EMBL" id="FOAJ01000023">
    <property type="protein sequence ID" value="SEM05508.1"/>
    <property type="molecule type" value="Genomic_DNA"/>
</dbReference>
<keyword evidence="9" id="KW-0012">Acyltransferase</keyword>
<protein>
    <submittedName>
        <fullName evidence="9">Peptidoglycan/LPS O-acetylase OafA/YrhL, contains acyltransferase and SGNH-hydrolase domains</fullName>
    </submittedName>
</protein>
<dbReference type="PANTHER" id="PTHR40074:SF2">
    <property type="entry name" value="O-ACETYLTRANSFERASE WECH"/>
    <property type="match status" value="1"/>
</dbReference>
<keyword evidence="10" id="KW-1185">Reference proteome</keyword>
<feature type="transmembrane region" description="Helical" evidence="7">
    <location>
        <begin position="195"/>
        <end position="214"/>
    </location>
</feature>
<keyword evidence="6 7" id="KW-0472">Membrane</keyword>
<evidence type="ECO:0000256" key="1">
    <source>
        <dbReference type="ARBA" id="ARBA00004651"/>
    </source>
</evidence>
<accession>A0A1H7V984</accession>
<evidence type="ECO:0000259" key="8">
    <source>
        <dbReference type="Pfam" id="PF01757"/>
    </source>
</evidence>
<keyword evidence="4 7" id="KW-0812">Transmembrane</keyword>
<dbReference type="OrthoDB" id="9814807at2"/>
<dbReference type="RefSeq" id="WP_090548414.1">
    <property type="nucleotide sequence ID" value="NZ_FNSR01000002.1"/>
</dbReference>
<keyword evidence="5 7" id="KW-1133">Transmembrane helix</keyword>
<gene>
    <name evidence="9" type="ORF">SAMN05192542_12345</name>
</gene>
<dbReference type="STRING" id="416943.SAMN05445871_4282"/>
<feature type="transmembrane region" description="Helical" evidence="7">
    <location>
        <begin position="162"/>
        <end position="183"/>
    </location>
</feature>
<comment type="subcellular location">
    <subcellularLocation>
        <location evidence="1">Cell membrane</location>
        <topology evidence="1">Multi-pass membrane protein</topology>
    </subcellularLocation>
</comment>
<feature type="transmembrane region" description="Helical" evidence="7">
    <location>
        <begin position="134"/>
        <end position="155"/>
    </location>
</feature>
<dbReference type="GO" id="GO:0005886">
    <property type="term" value="C:plasma membrane"/>
    <property type="evidence" value="ECO:0007669"/>
    <property type="project" value="UniProtKB-SubCell"/>
</dbReference>
<dbReference type="GO" id="GO:0016787">
    <property type="term" value="F:hydrolase activity"/>
    <property type="evidence" value="ECO:0007669"/>
    <property type="project" value="UniProtKB-KW"/>
</dbReference>
<evidence type="ECO:0000313" key="9">
    <source>
        <dbReference type="EMBL" id="SEM05508.1"/>
    </source>
</evidence>
<dbReference type="InterPro" id="IPR002656">
    <property type="entry name" value="Acyl_transf_3_dom"/>
</dbReference>
<dbReference type="GO" id="GO:0009246">
    <property type="term" value="P:enterobacterial common antigen biosynthetic process"/>
    <property type="evidence" value="ECO:0007669"/>
    <property type="project" value="TreeGrafter"/>
</dbReference>
<keyword evidence="9" id="KW-0808">Transferase</keyword>
<evidence type="ECO:0000256" key="3">
    <source>
        <dbReference type="ARBA" id="ARBA00022475"/>
    </source>
</evidence>
<evidence type="ECO:0000256" key="2">
    <source>
        <dbReference type="ARBA" id="ARBA00007400"/>
    </source>
</evidence>
<feature type="transmembrane region" description="Helical" evidence="7">
    <location>
        <begin position="54"/>
        <end position="75"/>
    </location>
</feature>
<dbReference type="Proteomes" id="UP000199120">
    <property type="component" value="Unassembled WGS sequence"/>
</dbReference>
<keyword evidence="3" id="KW-1003">Cell membrane</keyword>
<evidence type="ECO:0000256" key="5">
    <source>
        <dbReference type="ARBA" id="ARBA00022989"/>
    </source>
</evidence>
<feature type="transmembrane region" description="Helical" evidence="7">
    <location>
        <begin position="323"/>
        <end position="340"/>
    </location>
</feature>
<evidence type="ECO:0000256" key="4">
    <source>
        <dbReference type="ARBA" id="ARBA00022692"/>
    </source>
</evidence>
<dbReference type="GO" id="GO:0016413">
    <property type="term" value="F:O-acetyltransferase activity"/>
    <property type="evidence" value="ECO:0007669"/>
    <property type="project" value="TreeGrafter"/>
</dbReference>
<feature type="transmembrane region" description="Helical" evidence="7">
    <location>
        <begin position="221"/>
        <end position="242"/>
    </location>
</feature>
<evidence type="ECO:0000256" key="6">
    <source>
        <dbReference type="ARBA" id="ARBA00023136"/>
    </source>
</evidence>
<dbReference type="AlphaFoldDB" id="A0A1H7V984"/>
<feature type="transmembrane region" description="Helical" evidence="7">
    <location>
        <begin position="18"/>
        <end position="34"/>
    </location>
</feature>
<reference evidence="10" key="1">
    <citation type="submission" date="2016-10" db="EMBL/GenBank/DDBJ databases">
        <authorList>
            <person name="Varghese N."/>
            <person name="Submissions S."/>
        </authorList>
    </citation>
    <scope>NUCLEOTIDE SEQUENCE [LARGE SCALE GENOMIC DNA]</scope>
    <source>
        <strain evidence="10">LMG 26416</strain>
    </source>
</reference>
<keyword evidence="9" id="KW-0378">Hydrolase</keyword>
<name>A0A1H7V984_9BURK</name>
<feature type="domain" description="Acyltransferase 3" evidence="8">
    <location>
        <begin position="14"/>
        <end position="337"/>
    </location>
</feature>
<proteinExistence type="inferred from homology"/>